<gene>
    <name evidence="1" type="ORF">RL72_02921</name>
</gene>
<proteinExistence type="predicted"/>
<protein>
    <submittedName>
        <fullName evidence="1">Uncharacterized protein</fullName>
    </submittedName>
</protein>
<dbReference type="EMBL" id="JYIT01000083">
    <property type="protein sequence ID" value="KJL19875.1"/>
    <property type="molecule type" value="Genomic_DNA"/>
</dbReference>
<accession>A0A0F0KIB3</accession>
<dbReference type="RefSeq" id="WP_156156809.1">
    <property type="nucleotide sequence ID" value="NZ_CP099706.1"/>
</dbReference>
<organism evidence="1 2">
    <name type="scientific">Microbacterium azadirachtae</name>
    <dbReference type="NCBI Taxonomy" id="582680"/>
    <lineage>
        <taxon>Bacteria</taxon>
        <taxon>Bacillati</taxon>
        <taxon>Actinomycetota</taxon>
        <taxon>Actinomycetes</taxon>
        <taxon>Micrococcales</taxon>
        <taxon>Microbacteriaceae</taxon>
        <taxon>Microbacterium</taxon>
    </lineage>
</organism>
<keyword evidence="2" id="KW-1185">Reference proteome</keyword>
<evidence type="ECO:0000313" key="1">
    <source>
        <dbReference type="EMBL" id="KJL19875.1"/>
    </source>
</evidence>
<comment type="caution">
    <text evidence="1">The sequence shown here is derived from an EMBL/GenBank/DDBJ whole genome shotgun (WGS) entry which is preliminary data.</text>
</comment>
<dbReference type="Proteomes" id="UP000033448">
    <property type="component" value="Unassembled WGS sequence"/>
</dbReference>
<dbReference type="AlphaFoldDB" id="A0A0F0KIB3"/>
<dbReference type="PATRIC" id="fig|582680.7.peg.2978"/>
<reference evidence="1 2" key="1">
    <citation type="submission" date="2015-02" db="EMBL/GenBank/DDBJ databases">
        <title>Draft genome sequences of ten Microbacterium spp. with emphasis on heavy metal contaminated environments.</title>
        <authorList>
            <person name="Corretto E."/>
        </authorList>
    </citation>
    <scope>NUCLEOTIDE SEQUENCE [LARGE SCALE GENOMIC DNA]</scope>
    <source>
        <strain evidence="1 2">DSM 23848</strain>
    </source>
</reference>
<sequence>MKIPHRLRGLLIDVGLRLAPLPLAVPELQRRNLIARSDALLAEALCDCDTGDIRTVGR</sequence>
<evidence type="ECO:0000313" key="2">
    <source>
        <dbReference type="Proteomes" id="UP000033448"/>
    </source>
</evidence>
<name>A0A0F0KIB3_9MICO</name>